<dbReference type="Pfam" id="PF13759">
    <property type="entry name" value="2OG-FeII_Oxy_5"/>
    <property type="match status" value="1"/>
</dbReference>
<evidence type="ECO:0000256" key="1">
    <source>
        <dbReference type="PROSITE-ProRule" id="PRU00339"/>
    </source>
</evidence>
<dbReference type="SMART" id="SM00028">
    <property type="entry name" value="TPR"/>
    <property type="match status" value="5"/>
</dbReference>
<protein>
    <submittedName>
        <fullName evidence="2">Tetratricopeptide repeat protein</fullName>
    </submittedName>
</protein>
<dbReference type="Gene3D" id="2.60.120.620">
    <property type="entry name" value="q2cbj1_9rhob like domain"/>
    <property type="match status" value="1"/>
</dbReference>
<dbReference type="InterPro" id="IPR019734">
    <property type="entry name" value="TPR_rpt"/>
</dbReference>
<dbReference type="Pfam" id="PF13432">
    <property type="entry name" value="TPR_16"/>
    <property type="match status" value="1"/>
</dbReference>
<dbReference type="Gene3D" id="1.25.40.10">
    <property type="entry name" value="Tetratricopeptide repeat domain"/>
    <property type="match status" value="2"/>
</dbReference>
<dbReference type="PANTHER" id="PTHR12558:SF13">
    <property type="entry name" value="CELL DIVISION CYCLE PROTEIN 27 HOMOLOG"/>
    <property type="match status" value="1"/>
</dbReference>
<comment type="caution">
    <text evidence="2">The sequence shown here is derived from an EMBL/GenBank/DDBJ whole genome shotgun (WGS) entry which is preliminary data.</text>
</comment>
<organism evidence="2 3">
    <name type="scientific">Pontixanthobacter rizhaonensis</name>
    <dbReference type="NCBI Taxonomy" id="2730337"/>
    <lineage>
        <taxon>Bacteria</taxon>
        <taxon>Pseudomonadati</taxon>
        <taxon>Pseudomonadota</taxon>
        <taxon>Alphaproteobacteria</taxon>
        <taxon>Sphingomonadales</taxon>
        <taxon>Erythrobacteraceae</taxon>
        <taxon>Pontixanthobacter</taxon>
    </lineage>
</organism>
<sequence length="562" mass="61912">MTVSSAFQAWQTAQAAAKTGDADAARQALKEGLAAFPEDSSFRNSAGSLFQKMGDMEEAETQFGKALALKPEALDIAINHAISLAGLDRHIDALAVLQRYEAEGSRSALYSSTRGMVARGQGNKVEAARWYDRALALEPVRPKALHGRARVALERGETDALAWFDKALSVNQGDADLWLGKAQSLDVAGDVVGARAIAESLVQQAPQWSEGLRFLAQLRLASGDRDFTSHYGDAAERVPQDPNIYAEWCGILAGLDYHQEAANVASRGSVLFPKLEHFRLLQATYIGAAGDSEQADKLYSTLELDTPERRLNEARHRIRRAEYSEADKLLDTLLTSDSESVAAWALRGLLWRVTQAPEAGWLHEQAELVQLVPLKRAGEVLENIIPALHRLHDNSPLPLGQSLRGGSQTRGNLFDRHEAVFQQLGDAVRDTVEQFRQSLPGHDSAHPLLRYRDLDWNVAGSWSVRLAGGGDYHISHIHPQGIVSSALYLELPEETENEDKAGWLEIGRPPPDLRLELEPLRTIEPKVGYMALFPSTLYHGTRAFSHQQRMTVAFDVTATQTC</sequence>
<evidence type="ECO:0000313" key="3">
    <source>
        <dbReference type="Proteomes" id="UP000561181"/>
    </source>
</evidence>
<reference evidence="2 3" key="1">
    <citation type="submission" date="2020-04" db="EMBL/GenBank/DDBJ databases">
        <authorList>
            <person name="Liu A."/>
        </authorList>
    </citation>
    <scope>NUCLEOTIDE SEQUENCE [LARGE SCALE GENOMIC DNA]</scope>
    <source>
        <strain evidence="2 3">RZ02</strain>
    </source>
</reference>
<dbReference type="AlphaFoldDB" id="A0A848QB61"/>
<keyword evidence="1" id="KW-0802">TPR repeat</keyword>
<dbReference type="SUPFAM" id="SSF48452">
    <property type="entry name" value="TPR-like"/>
    <property type="match status" value="1"/>
</dbReference>
<keyword evidence="3" id="KW-1185">Reference proteome</keyword>
<dbReference type="PANTHER" id="PTHR12558">
    <property type="entry name" value="CELL DIVISION CYCLE 16,23,27"/>
    <property type="match status" value="1"/>
</dbReference>
<dbReference type="InterPro" id="IPR012668">
    <property type="entry name" value="CHP02466"/>
</dbReference>
<dbReference type="Proteomes" id="UP000561181">
    <property type="component" value="Unassembled WGS sequence"/>
</dbReference>
<dbReference type="PROSITE" id="PS50005">
    <property type="entry name" value="TPR"/>
    <property type="match status" value="1"/>
</dbReference>
<gene>
    <name evidence="2" type="ORF">HKD42_01545</name>
</gene>
<name>A0A848QB61_9SPHN</name>
<feature type="repeat" description="TPR" evidence="1">
    <location>
        <begin position="40"/>
        <end position="73"/>
    </location>
</feature>
<dbReference type="InterPro" id="IPR011990">
    <property type="entry name" value="TPR-like_helical_dom_sf"/>
</dbReference>
<dbReference type="EMBL" id="JABCRE010000002">
    <property type="protein sequence ID" value="NMW30741.1"/>
    <property type="molecule type" value="Genomic_DNA"/>
</dbReference>
<dbReference type="Pfam" id="PF14559">
    <property type="entry name" value="TPR_19"/>
    <property type="match status" value="1"/>
</dbReference>
<accession>A0A848QB61</accession>
<proteinExistence type="predicted"/>
<evidence type="ECO:0000313" key="2">
    <source>
        <dbReference type="EMBL" id="NMW30741.1"/>
    </source>
</evidence>
<dbReference type="RefSeq" id="WP_170009653.1">
    <property type="nucleotide sequence ID" value="NZ_JABCRE010000002.1"/>
</dbReference>